<feature type="domain" description="MaoC-like" evidence="1">
    <location>
        <begin position="14"/>
        <end position="131"/>
    </location>
</feature>
<organism evidence="2 3">
    <name type="scientific">Pseudahrensia aquimaris</name>
    <dbReference type="NCBI Taxonomy" id="744461"/>
    <lineage>
        <taxon>Bacteria</taxon>
        <taxon>Pseudomonadati</taxon>
        <taxon>Pseudomonadota</taxon>
        <taxon>Alphaproteobacteria</taxon>
        <taxon>Hyphomicrobiales</taxon>
        <taxon>Ahrensiaceae</taxon>
        <taxon>Pseudahrensia</taxon>
    </lineage>
</organism>
<dbReference type="EMBL" id="JBHTJV010000010">
    <property type="protein sequence ID" value="MFD0917126.1"/>
    <property type="molecule type" value="Genomic_DNA"/>
</dbReference>
<comment type="caution">
    <text evidence="2">The sequence shown here is derived from an EMBL/GenBank/DDBJ whole genome shotgun (WGS) entry which is preliminary data.</text>
</comment>
<proteinExistence type="predicted"/>
<sequence>MGERRSFAQMATMKDAPLGSSDWVTVDQDMINGFAESTGDKQWIHVDVERAKKESPFGAPVAHGYLTLSLLAPLTMNLDIAPHGTVAAVNYGLDKVRFITPVTVGSKVRLHVQLVSFEDKGNGQYLMTTDNTMEVEGADKPAVAARTLAMLVAGPKAVT</sequence>
<dbReference type="InterPro" id="IPR002539">
    <property type="entry name" value="MaoC-like_dom"/>
</dbReference>
<keyword evidence="3" id="KW-1185">Reference proteome</keyword>
<name>A0ABW3FK60_9HYPH</name>
<evidence type="ECO:0000259" key="1">
    <source>
        <dbReference type="Pfam" id="PF01575"/>
    </source>
</evidence>
<evidence type="ECO:0000313" key="3">
    <source>
        <dbReference type="Proteomes" id="UP001597101"/>
    </source>
</evidence>
<protein>
    <submittedName>
        <fullName evidence="2">MaoC family dehydratase</fullName>
    </submittedName>
</protein>
<dbReference type="Gene3D" id="3.10.129.10">
    <property type="entry name" value="Hotdog Thioesterase"/>
    <property type="match status" value="1"/>
</dbReference>
<gene>
    <name evidence="2" type="ORF">ACFQ14_11970</name>
</gene>
<evidence type="ECO:0000313" key="2">
    <source>
        <dbReference type="EMBL" id="MFD0917126.1"/>
    </source>
</evidence>
<accession>A0ABW3FK60</accession>
<dbReference type="PANTHER" id="PTHR42993">
    <property type="entry name" value="MAOC-LIKE DEHYDRATASE DOMAIN-CONTAINING PROTEIN"/>
    <property type="match status" value="1"/>
</dbReference>
<reference evidence="3" key="1">
    <citation type="journal article" date="2019" name="Int. J. Syst. Evol. Microbiol.">
        <title>The Global Catalogue of Microorganisms (GCM) 10K type strain sequencing project: providing services to taxonomists for standard genome sequencing and annotation.</title>
        <authorList>
            <consortium name="The Broad Institute Genomics Platform"/>
            <consortium name="The Broad Institute Genome Sequencing Center for Infectious Disease"/>
            <person name="Wu L."/>
            <person name="Ma J."/>
        </authorList>
    </citation>
    <scope>NUCLEOTIDE SEQUENCE [LARGE SCALE GENOMIC DNA]</scope>
    <source>
        <strain evidence="3">CCUG 60023</strain>
    </source>
</reference>
<dbReference type="PANTHER" id="PTHR42993:SF1">
    <property type="entry name" value="MAOC-LIKE DEHYDRATASE DOMAIN-CONTAINING PROTEIN"/>
    <property type="match status" value="1"/>
</dbReference>
<dbReference type="RefSeq" id="WP_377212988.1">
    <property type="nucleotide sequence ID" value="NZ_JBHTJV010000010.1"/>
</dbReference>
<dbReference type="Proteomes" id="UP001597101">
    <property type="component" value="Unassembled WGS sequence"/>
</dbReference>
<dbReference type="CDD" id="cd03450">
    <property type="entry name" value="NodN"/>
    <property type="match status" value="1"/>
</dbReference>
<dbReference type="SUPFAM" id="SSF54637">
    <property type="entry name" value="Thioesterase/thiol ester dehydrase-isomerase"/>
    <property type="match status" value="1"/>
</dbReference>
<dbReference type="InterPro" id="IPR029069">
    <property type="entry name" value="HotDog_dom_sf"/>
</dbReference>
<dbReference type="Pfam" id="PF01575">
    <property type="entry name" value="MaoC_dehydratas"/>
    <property type="match status" value="1"/>
</dbReference>
<dbReference type="InterPro" id="IPR039375">
    <property type="entry name" value="NodN-like"/>
</dbReference>